<feature type="domain" description="N-acetyltransferase" evidence="1">
    <location>
        <begin position="32"/>
        <end position="185"/>
    </location>
</feature>
<protein>
    <submittedName>
        <fullName evidence="2">Related to GNAT family acetyltransferase</fullName>
    </submittedName>
</protein>
<dbReference type="OMA" id="ILRWDRV"/>
<name>A0A284RCL3_ARMOS</name>
<reference evidence="3" key="1">
    <citation type="journal article" date="2017" name="Nat. Ecol. Evol.">
        <title>Genome expansion and lineage-specific genetic innovations in the forest pathogenic fungi Armillaria.</title>
        <authorList>
            <person name="Sipos G."/>
            <person name="Prasanna A.N."/>
            <person name="Walter M.C."/>
            <person name="O'Connor E."/>
            <person name="Balint B."/>
            <person name="Krizsan K."/>
            <person name="Kiss B."/>
            <person name="Hess J."/>
            <person name="Varga T."/>
            <person name="Slot J."/>
            <person name="Riley R."/>
            <person name="Boka B."/>
            <person name="Rigling D."/>
            <person name="Barry K."/>
            <person name="Lee J."/>
            <person name="Mihaltcheva S."/>
            <person name="LaButti K."/>
            <person name="Lipzen A."/>
            <person name="Waldron R."/>
            <person name="Moloney N.M."/>
            <person name="Sperisen C."/>
            <person name="Kredics L."/>
            <person name="Vagvoelgyi C."/>
            <person name="Patrignani A."/>
            <person name="Fitzpatrick D."/>
            <person name="Nagy I."/>
            <person name="Doyle S."/>
            <person name="Anderson J.B."/>
            <person name="Grigoriev I.V."/>
            <person name="Gueldener U."/>
            <person name="Muensterkoetter M."/>
            <person name="Nagy L.G."/>
        </authorList>
    </citation>
    <scope>NUCLEOTIDE SEQUENCE [LARGE SCALE GENOMIC DNA]</scope>
    <source>
        <strain evidence="3">C18/9</strain>
    </source>
</reference>
<keyword evidence="3" id="KW-1185">Reference proteome</keyword>
<dbReference type="Proteomes" id="UP000219338">
    <property type="component" value="Unassembled WGS sequence"/>
</dbReference>
<organism evidence="2 3">
    <name type="scientific">Armillaria ostoyae</name>
    <name type="common">Armillaria root rot fungus</name>
    <dbReference type="NCBI Taxonomy" id="47428"/>
    <lineage>
        <taxon>Eukaryota</taxon>
        <taxon>Fungi</taxon>
        <taxon>Dikarya</taxon>
        <taxon>Basidiomycota</taxon>
        <taxon>Agaricomycotina</taxon>
        <taxon>Agaricomycetes</taxon>
        <taxon>Agaricomycetidae</taxon>
        <taxon>Agaricales</taxon>
        <taxon>Marasmiineae</taxon>
        <taxon>Physalacriaceae</taxon>
        <taxon>Armillaria</taxon>
    </lineage>
</organism>
<gene>
    <name evidence="2" type="ORF">ARMOST_09840</name>
</gene>
<dbReference type="SUPFAM" id="SSF55729">
    <property type="entry name" value="Acyl-CoA N-acyltransferases (Nat)"/>
    <property type="match status" value="1"/>
</dbReference>
<dbReference type="EMBL" id="FUEG01000007">
    <property type="protein sequence ID" value="SJL06501.1"/>
    <property type="molecule type" value="Genomic_DNA"/>
</dbReference>
<evidence type="ECO:0000313" key="3">
    <source>
        <dbReference type="Proteomes" id="UP000219338"/>
    </source>
</evidence>
<dbReference type="InterPro" id="IPR051908">
    <property type="entry name" value="Ribosomal_N-acetyltransferase"/>
</dbReference>
<dbReference type="Pfam" id="PF13302">
    <property type="entry name" value="Acetyltransf_3"/>
    <property type="match status" value="1"/>
</dbReference>
<dbReference type="AlphaFoldDB" id="A0A284RCL3"/>
<dbReference type="PANTHER" id="PTHR43441:SF5">
    <property type="entry name" value="FAMILY ACETYLTRANSFERASE, PUTATIVE-RELATED"/>
    <property type="match status" value="1"/>
</dbReference>
<dbReference type="PANTHER" id="PTHR43441">
    <property type="entry name" value="RIBOSOMAL-PROTEIN-SERINE ACETYLTRANSFERASE"/>
    <property type="match status" value="1"/>
</dbReference>
<evidence type="ECO:0000313" key="2">
    <source>
        <dbReference type="EMBL" id="SJL06501.1"/>
    </source>
</evidence>
<sequence>MAPANFCFPIPPVLQSERVELVPFDISVHTRLLVTAFSDESLYDFVPFGPFKDEEEFIASFWNKRMKDNIGMTMFAVYDRTKREESAYAGVIGYLNSSAEDLVTEIGFVIIAPAFQKTHVTSNAVGLLMKYALDMPEDGGLGLRRVVWQASAANIASVRTAKRMGFQQEGILRWHRAWPTSKTRGANGTRVRKGDPKEEAFPLGRDTAILSICWDDWEGGARAHVEATMARTN</sequence>
<evidence type="ECO:0000259" key="1">
    <source>
        <dbReference type="PROSITE" id="PS51186"/>
    </source>
</evidence>
<dbReference type="InterPro" id="IPR000182">
    <property type="entry name" value="GNAT_dom"/>
</dbReference>
<dbReference type="GO" id="GO:1990189">
    <property type="term" value="F:protein N-terminal-serine acetyltransferase activity"/>
    <property type="evidence" value="ECO:0007669"/>
    <property type="project" value="TreeGrafter"/>
</dbReference>
<keyword evidence="2" id="KW-0808">Transferase</keyword>
<dbReference type="InterPro" id="IPR016181">
    <property type="entry name" value="Acyl_CoA_acyltransferase"/>
</dbReference>
<accession>A0A284RCL3</accession>
<dbReference type="Gene3D" id="3.40.630.30">
    <property type="match status" value="1"/>
</dbReference>
<dbReference type="GO" id="GO:0008999">
    <property type="term" value="F:protein-N-terminal-alanine acetyltransferase activity"/>
    <property type="evidence" value="ECO:0007669"/>
    <property type="project" value="TreeGrafter"/>
</dbReference>
<dbReference type="OrthoDB" id="41238at2759"/>
<dbReference type="PROSITE" id="PS51186">
    <property type="entry name" value="GNAT"/>
    <property type="match status" value="1"/>
</dbReference>
<proteinExistence type="predicted"/>